<organism evidence="2 3">
    <name type="scientific">Ferruginibacter yonginensis</name>
    <dbReference type="NCBI Taxonomy" id="1310416"/>
    <lineage>
        <taxon>Bacteria</taxon>
        <taxon>Pseudomonadati</taxon>
        <taxon>Bacteroidota</taxon>
        <taxon>Chitinophagia</taxon>
        <taxon>Chitinophagales</taxon>
        <taxon>Chitinophagaceae</taxon>
        <taxon>Ferruginibacter</taxon>
    </lineage>
</organism>
<name>A0ABV8QU54_9BACT</name>
<comment type="caution">
    <text evidence="2">The sequence shown here is derived from an EMBL/GenBank/DDBJ whole genome shotgun (WGS) entry which is preliminary data.</text>
</comment>
<evidence type="ECO:0000313" key="2">
    <source>
        <dbReference type="EMBL" id="MFC4262918.1"/>
    </source>
</evidence>
<sequence length="438" mass="48482">MKNKLFDDHVKKQFEHYKPDVPAHVWENIAAKNKKKPGLFWLNVNSTMVAAVAASLLVVGAVTYYSLQHQTNNNTDIKNITANQKNNNNIIEKNNTVAPTKNTTTTTQNDNLVNNKVTNNEANENNYNNTQNKFATGNLNIGIANAPVDASLYNTNNVPSTPNNTAFSGFNNQFSAAQFIRQTNNSIGLNNIRLPKIGTIPCPKAEKEAAGSKKYIEVYAGPDYVFKTLSDTARSNYIDKRRESTKFVFAYTAGVRYTRVFGSGMSFKTGVNFSQVFERFKSVKGQVTQNVYITNNSGDTTGTYVVTGTQYKENTNKYTRVDIPIMMGYELGNGDLHANINAGVALNIYSKRKGLVLDANGNSVDLSNKSASSAYQYKTNTGVSFMAATSLYYRLNDQLQALAEPYVQLSLTPNTKNDISLKEKNNTVGLRLGFRVDL</sequence>
<reference evidence="3" key="1">
    <citation type="journal article" date="2019" name="Int. J. Syst. Evol. Microbiol.">
        <title>The Global Catalogue of Microorganisms (GCM) 10K type strain sequencing project: providing services to taxonomists for standard genome sequencing and annotation.</title>
        <authorList>
            <consortium name="The Broad Institute Genomics Platform"/>
            <consortium name="The Broad Institute Genome Sequencing Center for Infectious Disease"/>
            <person name="Wu L."/>
            <person name="Ma J."/>
        </authorList>
    </citation>
    <scope>NUCLEOTIDE SEQUENCE [LARGE SCALE GENOMIC DNA]</scope>
    <source>
        <strain evidence="3">CECT 8289</strain>
    </source>
</reference>
<protein>
    <recommendedName>
        <fullName evidence="4">Outer membrane protein beta-barrel domain-containing protein</fullName>
    </recommendedName>
</protein>
<dbReference type="RefSeq" id="WP_379708847.1">
    <property type="nucleotide sequence ID" value="NZ_JBHSCZ010000002.1"/>
</dbReference>
<keyword evidence="1" id="KW-0472">Membrane</keyword>
<dbReference type="EMBL" id="JBHSCZ010000002">
    <property type="protein sequence ID" value="MFC4262918.1"/>
    <property type="molecule type" value="Genomic_DNA"/>
</dbReference>
<feature type="transmembrane region" description="Helical" evidence="1">
    <location>
        <begin position="40"/>
        <end position="67"/>
    </location>
</feature>
<accession>A0ABV8QU54</accession>
<proteinExistence type="predicted"/>
<gene>
    <name evidence="2" type="ORF">ACFOWM_08525</name>
</gene>
<evidence type="ECO:0000313" key="3">
    <source>
        <dbReference type="Proteomes" id="UP001595907"/>
    </source>
</evidence>
<keyword evidence="3" id="KW-1185">Reference proteome</keyword>
<evidence type="ECO:0000256" key="1">
    <source>
        <dbReference type="SAM" id="Phobius"/>
    </source>
</evidence>
<evidence type="ECO:0008006" key="4">
    <source>
        <dbReference type="Google" id="ProtNLM"/>
    </source>
</evidence>
<keyword evidence="1" id="KW-1133">Transmembrane helix</keyword>
<keyword evidence="1" id="KW-0812">Transmembrane</keyword>
<dbReference type="Proteomes" id="UP001595907">
    <property type="component" value="Unassembled WGS sequence"/>
</dbReference>